<evidence type="ECO:0000259" key="4">
    <source>
        <dbReference type="PROSITE" id="PS01124"/>
    </source>
</evidence>
<dbReference type="SMART" id="SM00342">
    <property type="entry name" value="HTH_ARAC"/>
    <property type="match status" value="1"/>
</dbReference>
<feature type="domain" description="HTH araC/xylS-type" evidence="4">
    <location>
        <begin position="160"/>
        <end position="258"/>
    </location>
</feature>
<dbReference type="Proteomes" id="UP001549749">
    <property type="component" value="Unassembled WGS sequence"/>
</dbReference>
<dbReference type="SUPFAM" id="SSF46689">
    <property type="entry name" value="Homeodomain-like"/>
    <property type="match status" value="1"/>
</dbReference>
<dbReference type="Pfam" id="PF12833">
    <property type="entry name" value="HTH_18"/>
    <property type="match status" value="1"/>
</dbReference>
<dbReference type="EMBL" id="JBEXAC010000001">
    <property type="protein sequence ID" value="MET6995726.1"/>
    <property type="molecule type" value="Genomic_DNA"/>
</dbReference>
<protein>
    <submittedName>
        <fullName evidence="5">Helix-turn-helix domain-containing protein</fullName>
    </submittedName>
</protein>
<gene>
    <name evidence="5" type="ORF">ABR189_00015</name>
</gene>
<dbReference type="InterPro" id="IPR050204">
    <property type="entry name" value="AraC_XylS_family_regulators"/>
</dbReference>
<dbReference type="InterPro" id="IPR018060">
    <property type="entry name" value="HTH_AraC"/>
</dbReference>
<keyword evidence="6" id="KW-1185">Reference proteome</keyword>
<keyword evidence="1" id="KW-0805">Transcription regulation</keyword>
<evidence type="ECO:0000256" key="3">
    <source>
        <dbReference type="ARBA" id="ARBA00023163"/>
    </source>
</evidence>
<evidence type="ECO:0000256" key="1">
    <source>
        <dbReference type="ARBA" id="ARBA00023015"/>
    </source>
</evidence>
<sequence>MIFHSSQYLPHPLLQHHVRHYLHYTFTKTVQQPFLPVGRQTLAFSLGKAFRMINKAEKPQWSPRIAVIGQITHLRYSFFEAGSEYLLIKLMPCAFHDLFGYPMHELADEGIDFCEIAGAPARELTDKLSLASGIQEAITLIEDFLMQRLSHSRHQVMATQRIAMYLQEKKGDIRMDVLAREMNCTPKSLERHFLEMVGVMPKLYARMLRMHHVCKLAQRQPDIRVQEIIYTCGYYDYAHFRRELMELTGMPPRALRQYLPQPV</sequence>
<reference evidence="5 6" key="1">
    <citation type="submission" date="2024-06" db="EMBL/GenBank/DDBJ databases">
        <title>Chitinophaga defluvii sp. nov., isolated from municipal sewage.</title>
        <authorList>
            <person name="Zhang L."/>
        </authorList>
    </citation>
    <scope>NUCLEOTIDE SEQUENCE [LARGE SCALE GENOMIC DNA]</scope>
    <source>
        <strain evidence="5 6">H8</strain>
    </source>
</reference>
<dbReference type="PROSITE" id="PS01124">
    <property type="entry name" value="HTH_ARAC_FAMILY_2"/>
    <property type="match status" value="1"/>
</dbReference>
<proteinExistence type="predicted"/>
<dbReference type="InterPro" id="IPR046532">
    <property type="entry name" value="DUF6597"/>
</dbReference>
<evidence type="ECO:0000313" key="6">
    <source>
        <dbReference type="Proteomes" id="UP001549749"/>
    </source>
</evidence>
<evidence type="ECO:0000313" key="5">
    <source>
        <dbReference type="EMBL" id="MET6995726.1"/>
    </source>
</evidence>
<organism evidence="5 6">
    <name type="scientific">Chitinophaga defluvii</name>
    <dbReference type="NCBI Taxonomy" id="3163343"/>
    <lineage>
        <taxon>Bacteria</taxon>
        <taxon>Pseudomonadati</taxon>
        <taxon>Bacteroidota</taxon>
        <taxon>Chitinophagia</taxon>
        <taxon>Chitinophagales</taxon>
        <taxon>Chitinophagaceae</taxon>
        <taxon>Chitinophaga</taxon>
    </lineage>
</organism>
<dbReference type="PANTHER" id="PTHR46796">
    <property type="entry name" value="HTH-TYPE TRANSCRIPTIONAL ACTIVATOR RHAS-RELATED"/>
    <property type="match status" value="1"/>
</dbReference>
<accession>A0ABV2SY70</accession>
<evidence type="ECO:0000256" key="2">
    <source>
        <dbReference type="ARBA" id="ARBA00023125"/>
    </source>
</evidence>
<comment type="caution">
    <text evidence="5">The sequence shown here is derived from an EMBL/GenBank/DDBJ whole genome shotgun (WGS) entry which is preliminary data.</text>
</comment>
<name>A0ABV2SY70_9BACT</name>
<dbReference type="Pfam" id="PF20240">
    <property type="entry name" value="DUF6597"/>
    <property type="match status" value="1"/>
</dbReference>
<keyword evidence="3" id="KW-0804">Transcription</keyword>
<dbReference type="InterPro" id="IPR009057">
    <property type="entry name" value="Homeodomain-like_sf"/>
</dbReference>
<dbReference type="Gene3D" id="1.10.10.60">
    <property type="entry name" value="Homeodomain-like"/>
    <property type="match status" value="1"/>
</dbReference>
<dbReference type="RefSeq" id="WP_354658375.1">
    <property type="nucleotide sequence ID" value="NZ_JBEXAC010000001.1"/>
</dbReference>
<keyword evidence="2" id="KW-0238">DNA-binding</keyword>